<evidence type="ECO:0000256" key="1">
    <source>
        <dbReference type="PROSITE-ProRule" id="PRU00497"/>
    </source>
</evidence>
<feature type="compositionally biased region" description="Basic residues" evidence="2">
    <location>
        <begin position="798"/>
        <end position="814"/>
    </location>
</feature>
<feature type="compositionally biased region" description="Gly residues" evidence="2">
    <location>
        <begin position="54"/>
        <end position="73"/>
    </location>
</feature>
<feature type="region of interest" description="Disordered" evidence="2">
    <location>
        <begin position="54"/>
        <end position="105"/>
    </location>
</feature>
<feature type="region of interest" description="Disordered" evidence="2">
    <location>
        <begin position="665"/>
        <end position="685"/>
    </location>
</feature>
<feature type="region of interest" description="Disordered" evidence="2">
    <location>
        <begin position="785"/>
        <end position="1215"/>
    </location>
</feature>
<dbReference type="InterPro" id="IPR051037">
    <property type="entry name" value="RNAPII_TF_IWS1"/>
</dbReference>
<dbReference type="GO" id="GO:0005634">
    <property type="term" value="C:nucleus"/>
    <property type="evidence" value="ECO:0007669"/>
    <property type="project" value="TreeGrafter"/>
</dbReference>
<organism evidence="3 4">
    <name type="scientific">Bemisia tabaci</name>
    <name type="common">Sweetpotato whitefly</name>
    <name type="synonym">Aleurodes tabaci</name>
    <dbReference type="NCBI Taxonomy" id="7038"/>
    <lineage>
        <taxon>Eukaryota</taxon>
        <taxon>Metazoa</taxon>
        <taxon>Ecdysozoa</taxon>
        <taxon>Arthropoda</taxon>
        <taxon>Hexapoda</taxon>
        <taxon>Insecta</taxon>
        <taxon>Pterygota</taxon>
        <taxon>Neoptera</taxon>
        <taxon>Paraneoptera</taxon>
        <taxon>Hemiptera</taxon>
        <taxon>Sternorrhyncha</taxon>
        <taxon>Aleyrodoidea</taxon>
        <taxon>Aleyrodidae</taxon>
        <taxon>Aleyrodinae</taxon>
        <taxon>Bemisia</taxon>
    </lineage>
</organism>
<accession>A0A9P0G5Y9</accession>
<dbReference type="PROSITE" id="PS51155">
    <property type="entry name" value="CHIT_BIND_RR_2"/>
    <property type="match status" value="1"/>
</dbReference>
<feature type="compositionally biased region" description="Basic and acidic residues" evidence="2">
    <location>
        <begin position="361"/>
        <end position="383"/>
    </location>
</feature>
<feature type="compositionally biased region" description="Basic and acidic residues" evidence="2">
    <location>
        <begin position="965"/>
        <end position="992"/>
    </location>
</feature>
<feature type="compositionally biased region" description="Basic and acidic residues" evidence="2">
    <location>
        <begin position="865"/>
        <end position="879"/>
    </location>
</feature>
<feature type="non-terminal residue" evidence="3">
    <location>
        <position position="1251"/>
    </location>
</feature>
<feature type="compositionally biased region" description="Basic and acidic residues" evidence="2">
    <location>
        <begin position="1004"/>
        <end position="1068"/>
    </location>
</feature>
<feature type="compositionally biased region" description="Low complexity" evidence="2">
    <location>
        <begin position="1093"/>
        <end position="1104"/>
    </location>
</feature>
<gene>
    <name evidence="3" type="ORF">BEMITA_LOCUS12129</name>
</gene>
<dbReference type="EMBL" id="OU963868">
    <property type="protein sequence ID" value="CAH0775989.1"/>
    <property type="molecule type" value="Genomic_DNA"/>
</dbReference>
<feature type="region of interest" description="Disordered" evidence="2">
    <location>
        <begin position="159"/>
        <end position="545"/>
    </location>
</feature>
<feature type="compositionally biased region" description="Basic and acidic residues" evidence="2">
    <location>
        <begin position="1201"/>
        <end position="1215"/>
    </location>
</feature>
<feature type="compositionally biased region" description="Basic and acidic residues" evidence="2">
    <location>
        <begin position="159"/>
        <end position="178"/>
    </location>
</feature>
<evidence type="ECO:0000313" key="4">
    <source>
        <dbReference type="Proteomes" id="UP001152759"/>
    </source>
</evidence>
<proteinExistence type="predicted"/>
<sequence length="1251" mass="139852">QINSCQPLSILLFQIPTATLLTLVLVAPEISGQMFPFSNLWHYFNGNTKLTGGGGGGGGGGASTGGGFRGILGGHKTNDNSTSHRPSSKNASESARSTTESTTLPATSPIATVAILPTLPVTDFVDTTHKRDTLFTFFPTERVTRPSLVQDHFAVTDESPRYQFPAEKRHDYEPEKSPSSDYNAYVDADEDYPAETPPPNGGGFTRRSYQTREPNAEDGSTEVYTTPGHVTRASFGDEPARYTKAPFGDEQPNTRAPHGDRRHQRTRAPFGDRNLKRTRAPFGTRPPYEDENIPRTRGPPDGEYTRAPFGEDHTRAPLDDVPFFQTRAPFDRAPNTRAPFDRAPNTRAPFEDDSIFNTRAPYDDEQAHNTRAPFDDEGFHHTEAPFNDEPVHNTRAPFGKRPVENTRAPFDDGPLQNTRAPFGRRPVESTRVPFEDGVPQNTRAPFGDRRAENTKAPFDYAWEIDPVPVEEIPTGRRKPKPTRNQSQKQKPKKQKDKSEEDSEEEISDEIFEPFKKSQKQKVPQRDRPNPKQKPTGVPKSNSKSDFGVFEQPLYLSPYSQPQNPFQVTNGPPNEGYMQIKYVNPISTPNPFTSTAYSLVPFTQAQDFTPVNPFDATTKRLPAYDATTPFKLDWNYFNNPVPAKPLGVYDPHQSYTQQPFQVPVPQSNPSFGHHHPLNPPNSNVESIYQPENPPFPSPTPPPSRVLATIRPLYSTPAPPVALTTTTPPHADYPVTHVIKYSKESPFHFPFLDAEEPIIESLPAISFALNEHKRAQHLEKDDVVDYLTPPRLELPPPKSPKSKQKKKKLPSRRNKNYKSLNDPEGRNVAEKVRTPPQFGDYGGENLDAIVPLAWGQDPPIEEEEEEGGRSEEKANDERGSNEEYDDCGENCDYNEAEDGGDEGNGEGEEEEEGDGEEEEKEEKPKKGLKKGGGKSKPEFDFSKFFPRGKKEEEGEEEGDGEEEEIEETVKNQKYHNPDENKKDSHKDNSSEKGNNRNSGKNHKNSHKDYSSEREYRNSEKDHKSSEKNESFEKDLKSPIKKTFADSDSRENFIHNDSEKRAQLRTRRPDSRGNILGATSPRGEVAGNSNSRGDFSAGASQGSQRSSTEAEKNGSVTDTRVKKSNSKAELDNQKQDFSPVPKFADKSDFDSGYSDDEDSDGEGEGGGEDTGHTGNEKEEGGDRVEFQMHGQSGPDSYKFGFDTGKGENRQFRYEEKENDGTIKGHYGYYDQHGKLHVVNYAAHPEHGFQAEPAT</sequence>
<feature type="compositionally biased region" description="Polar residues" evidence="2">
    <location>
        <begin position="79"/>
        <end position="90"/>
    </location>
</feature>
<feature type="compositionally biased region" description="Acidic residues" evidence="2">
    <location>
        <begin position="1150"/>
        <end position="1164"/>
    </location>
</feature>
<reference evidence="3" key="1">
    <citation type="submission" date="2021-12" db="EMBL/GenBank/DDBJ databases">
        <authorList>
            <person name="King R."/>
        </authorList>
    </citation>
    <scope>NUCLEOTIDE SEQUENCE</scope>
</reference>
<feature type="compositionally biased region" description="Acidic residues" evidence="2">
    <location>
        <begin position="499"/>
        <end position="511"/>
    </location>
</feature>
<dbReference type="GO" id="GO:0016973">
    <property type="term" value="P:poly(A)+ mRNA export from nucleus"/>
    <property type="evidence" value="ECO:0007669"/>
    <property type="project" value="TreeGrafter"/>
</dbReference>
<dbReference type="PANTHER" id="PTHR46010:SF1">
    <property type="entry name" value="PROTEIN IWS1 HOMOLOG"/>
    <property type="match status" value="1"/>
</dbReference>
<feature type="compositionally biased region" description="Basic and acidic residues" evidence="2">
    <location>
        <begin position="292"/>
        <end position="318"/>
    </location>
</feature>
<name>A0A9P0G5Y9_BEMTA</name>
<dbReference type="Proteomes" id="UP001152759">
    <property type="component" value="Chromosome 7"/>
</dbReference>
<keyword evidence="1" id="KW-0193">Cuticle</keyword>
<dbReference type="PANTHER" id="PTHR46010">
    <property type="entry name" value="PROTEIN IWS1 HOMOLOG"/>
    <property type="match status" value="1"/>
</dbReference>
<feature type="compositionally biased region" description="Acidic residues" evidence="2">
    <location>
        <begin position="951"/>
        <end position="964"/>
    </location>
</feature>
<feature type="compositionally biased region" description="Low complexity" evidence="2">
    <location>
        <begin position="91"/>
        <end position="103"/>
    </location>
</feature>
<dbReference type="Pfam" id="PF00379">
    <property type="entry name" value="Chitin_bind_4"/>
    <property type="match status" value="1"/>
</dbReference>
<dbReference type="AlphaFoldDB" id="A0A9P0G5Y9"/>
<keyword evidence="4" id="KW-1185">Reference proteome</keyword>
<feature type="compositionally biased region" description="Basic and acidic residues" evidence="2">
    <location>
        <begin position="1166"/>
        <end position="1183"/>
    </location>
</feature>
<feature type="compositionally biased region" description="Acidic residues" evidence="2">
    <location>
        <begin position="880"/>
        <end position="918"/>
    </location>
</feature>
<feature type="compositionally biased region" description="Basic and acidic residues" evidence="2">
    <location>
        <begin position="819"/>
        <end position="831"/>
    </location>
</feature>
<dbReference type="GO" id="GO:0042302">
    <property type="term" value="F:structural constituent of cuticle"/>
    <property type="evidence" value="ECO:0007669"/>
    <property type="project" value="UniProtKB-UniRule"/>
</dbReference>
<protein>
    <submittedName>
        <fullName evidence="3">Uncharacterized protein</fullName>
    </submittedName>
</protein>
<evidence type="ECO:0000256" key="2">
    <source>
        <dbReference type="SAM" id="MobiDB-lite"/>
    </source>
</evidence>
<dbReference type="InterPro" id="IPR000618">
    <property type="entry name" value="Insect_cuticle"/>
</dbReference>
<evidence type="ECO:0000313" key="3">
    <source>
        <dbReference type="EMBL" id="CAH0775989.1"/>
    </source>
</evidence>